<reference evidence="10 11" key="1">
    <citation type="submission" date="2020-03" db="EMBL/GenBank/DDBJ databases">
        <title>Complete genome of Arcanobacterium buesumensis sp. nov. strain 2701.</title>
        <authorList>
            <person name="Borowiak M."/>
            <person name="Alssahen M."/>
            <person name="Laemmler C."/>
            <person name="Malorny B."/>
            <person name="Hassan A."/>
            <person name="Prenger-Berninghoff E."/>
            <person name="Ploetz M."/>
            <person name="Abdulmawjood A."/>
        </authorList>
    </citation>
    <scope>NUCLEOTIDE SEQUENCE [LARGE SCALE GENOMIC DNA]</scope>
    <source>
        <strain evidence="10 11">2701</strain>
    </source>
</reference>
<proteinExistence type="inferred from homology"/>
<keyword evidence="2 8" id="KW-0474">Menaquinone biosynthesis</keyword>
<evidence type="ECO:0000256" key="5">
    <source>
        <dbReference type="ARBA" id="ARBA00022692"/>
    </source>
</evidence>
<dbReference type="Pfam" id="PF01040">
    <property type="entry name" value="UbiA"/>
    <property type="match status" value="1"/>
</dbReference>
<dbReference type="AlphaFoldDB" id="A0A6H2EKF2"/>
<keyword evidence="4 8" id="KW-0808">Transferase</keyword>
<evidence type="ECO:0000313" key="10">
    <source>
        <dbReference type="EMBL" id="QJC21301.1"/>
    </source>
</evidence>
<dbReference type="GO" id="GO:0009234">
    <property type="term" value="P:menaquinone biosynthetic process"/>
    <property type="evidence" value="ECO:0007669"/>
    <property type="project" value="UniProtKB-UniRule"/>
</dbReference>
<evidence type="ECO:0000256" key="8">
    <source>
        <dbReference type="HAMAP-Rule" id="MF_01937"/>
    </source>
</evidence>
<comment type="function">
    <text evidence="8">Conversion of 1,4-dihydroxy-2-naphthoate (DHNA) to demethylmenaquinone (DMK).</text>
</comment>
<dbReference type="UniPathway" id="UPA00079">
    <property type="reaction ID" value="UER00168"/>
</dbReference>
<evidence type="ECO:0000256" key="4">
    <source>
        <dbReference type="ARBA" id="ARBA00022679"/>
    </source>
</evidence>
<evidence type="ECO:0000256" key="9">
    <source>
        <dbReference type="NCBIfam" id="TIGR00751"/>
    </source>
</evidence>
<dbReference type="NCBIfam" id="TIGR00751">
    <property type="entry name" value="menA"/>
    <property type="match status" value="1"/>
</dbReference>
<evidence type="ECO:0000313" key="11">
    <source>
        <dbReference type="Proteomes" id="UP000502298"/>
    </source>
</evidence>
<keyword evidence="11" id="KW-1185">Reference proteome</keyword>
<dbReference type="HAMAP" id="MF_01937">
    <property type="entry name" value="MenA_1"/>
    <property type="match status" value="1"/>
</dbReference>
<dbReference type="EMBL" id="CP050804">
    <property type="protein sequence ID" value="QJC21301.1"/>
    <property type="molecule type" value="Genomic_DNA"/>
</dbReference>
<feature type="transmembrane region" description="Helical" evidence="8">
    <location>
        <begin position="169"/>
        <end position="188"/>
    </location>
</feature>
<keyword evidence="3 8" id="KW-1003">Cell membrane</keyword>
<comment type="similarity">
    <text evidence="8">Belongs to the MenA family. Type 1 subfamily.</text>
</comment>
<comment type="subcellular location">
    <subcellularLocation>
        <location evidence="8">Cell membrane</location>
        <topology evidence="8">Multi-pass membrane protein</topology>
    </subcellularLocation>
    <subcellularLocation>
        <location evidence="1">Membrane</location>
        <topology evidence="1">Multi-pass membrane protein</topology>
    </subcellularLocation>
</comment>
<sequence length="296" mass="31832">MITVNDWLEGARVRTLPAAVAPVLIGAGIAIYDSGFSFPRTLLAAIVALAFQVGVNFSNDYSDGIRGTDNNRQGPLRLTASGKVRPRTVLFIALGFFALACVSGLVLVVLSGQWWLILLGAAATLAAWYYTGGSHPYGYMGLGEVFVMVFFGWMATIGTAYVQTGNAPWYAWAAGTGVGLIACALLMINNIRDIPTDSQAGKITLAVRLGDRHARIVYSLTLLLSVTVFLIVTSIVQGIIGLVVSIGLYGMTFFPITRVMRGAQGRDLIALLKYTGIFELLYAVMFFICFTLPPIL</sequence>
<dbReference type="GO" id="GO:0005886">
    <property type="term" value="C:plasma membrane"/>
    <property type="evidence" value="ECO:0007669"/>
    <property type="project" value="UniProtKB-SubCell"/>
</dbReference>
<feature type="transmembrane region" description="Helical" evidence="8">
    <location>
        <begin position="271"/>
        <end position="293"/>
    </location>
</feature>
<protein>
    <recommendedName>
        <fullName evidence="8 9">1,4-dihydroxy-2-naphthoate octaprenyltransferase</fullName>
        <shortName evidence="8">DHNA-octaprenyltransferase</shortName>
        <ecNumber evidence="8 9">2.5.1.74</ecNumber>
    </recommendedName>
</protein>
<dbReference type="InterPro" id="IPR026046">
    <property type="entry name" value="UBIAD1"/>
</dbReference>
<dbReference type="InterPro" id="IPR000537">
    <property type="entry name" value="UbiA_prenyltransferase"/>
</dbReference>
<comment type="pathway">
    <text evidence="8">Quinol/quinone metabolism; menaquinone biosynthesis; menaquinol from 1,4-dihydroxy-2-naphthoate: step 1/2.</text>
</comment>
<feature type="transmembrane region" description="Helical" evidence="8">
    <location>
        <begin position="216"/>
        <end position="233"/>
    </location>
</feature>
<accession>A0A6H2EKF2</accession>
<feature type="transmembrane region" description="Helical" evidence="8">
    <location>
        <begin position="142"/>
        <end position="163"/>
    </location>
</feature>
<feature type="transmembrane region" description="Helical" evidence="8">
    <location>
        <begin position="239"/>
        <end position="259"/>
    </location>
</feature>
<dbReference type="EC" id="2.5.1.74" evidence="8 9"/>
<dbReference type="InterPro" id="IPR004657">
    <property type="entry name" value="MenA"/>
</dbReference>
<feature type="transmembrane region" description="Helical" evidence="8">
    <location>
        <begin position="12"/>
        <end position="32"/>
    </location>
</feature>
<dbReference type="PANTHER" id="PTHR13929">
    <property type="entry name" value="1,4-DIHYDROXY-2-NAPHTHOATE OCTAPRENYLTRANSFERASE"/>
    <property type="match status" value="1"/>
</dbReference>
<dbReference type="Gene3D" id="1.10.357.140">
    <property type="entry name" value="UbiA prenyltransferase"/>
    <property type="match status" value="1"/>
</dbReference>
<keyword evidence="5 8" id="KW-0812">Transmembrane</keyword>
<evidence type="ECO:0000256" key="1">
    <source>
        <dbReference type="ARBA" id="ARBA00004141"/>
    </source>
</evidence>
<dbReference type="Proteomes" id="UP000502298">
    <property type="component" value="Chromosome"/>
</dbReference>
<dbReference type="GO" id="GO:0046428">
    <property type="term" value="F:1,4-dihydroxy-2-naphthoate polyprenyltransferase activity"/>
    <property type="evidence" value="ECO:0007669"/>
    <property type="project" value="UniProtKB-UniRule"/>
</dbReference>
<keyword evidence="7 8" id="KW-0472">Membrane</keyword>
<keyword evidence="6 8" id="KW-1133">Transmembrane helix</keyword>
<organism evidence="10 11">
    <name type="scientific">Arcanobacterium buesumense</name>
    <dbReference type="NCBI Taxonomy" id="2722751"/>
    <lineage>
        <taxon>Bacteria</taxon>
        <taxon>Bacillati</taxon>
        <taxon>Actinomycetota</taxon>
        <taxon>Actinomycetes</taxon>
        <taxon>Actinomycetales</taxon>
        <taxon>Actinomycetaceae</taxon>
        <taxon>Arcanobacterium</taxon>
    </lineage>
</organism>
<dbReference type="NCBIfam" id="NF004751">
    <property type="entry name" value="PRK06080.1-3"/>
    <property type="match status" value="1"/>
</dbReference>
<dbReference type="KEGG" id="arca:HC352_01375"/>
<dbReference type="PIRSF" id="PIRSF005355">
    <property type="entry name" value="UBIAD1"/>
    <property type="match status" value="1"/>
</dbReference>
<gene>
    <name evidence="8" type="primary">menA</name>
    <name evidence="10" type="ORF">HC352_01375</name>
</gene>
<feature type="transmembrane region" description="Helical" evidence="8">
    <location>
        <begin position="114"/>
        <end position="130"/>
    </location>
</feature>
<evidence type="ECO:0000256" key="6">
    <source>
        <dbReference type="ARBA" id="ARBA00022989"/>
    </source>
</evidence>
<evidence type="ECO:0000256" key="3">
    <source>
        <dbReference type="ARBA" id="ARBA00022475"/>
    </source>
</evidence>
<evidence type="ECO:0000256" key="2">
    <source>
        <dbReference type="ARBA" id="ARBA00022428"/>
    </source>
</evidence>
<dbReference type="InterPro" id="IPR044878">
    <property type="entry name" value="UbiA_sf"/>
</dbReference>
<dbReference type="GO" id="GO:0042371">
    <property type="term" value="P:vitamin K biosynthetic process"/>
    <property type="evidence" value="ECO:0007669"/>
    <property type="project" value="TreeGrafter"/>
</dbReference>
<dbReference type="CDD" id="cd13962">
    <property type="entry name" value="PT_UbiA_UBIAD1"/>
    <property type="match status" value="1"/>
</dbReference>
<evidence type="ECO:0000256" key="7">
    <source>
        <dbReference type="ARBA" id="ARBA00023136"/>
    </source>
</evidence>
<dbReference type="PANTHER" id="PTHR13929:SF0">
    <property type="entry name" value="UBIA PRENYLTRANSFERASE DOMAIN-CONTAINING PROTEIN 1"/>
    <property type="match status" value="1"/>
</dbReference>
<name>A0A6H2EKF2_9ACTO</name>
<feature type="transmembrane region" description="Helical" evidence="8">
    <location>
        <begin position="89"/>
        <end position="108"/>
    </location>
</feature>
<comment type="catalytic activity">
    <reaction evidence="8">
        <text>an all-trans-polyprenyl diphosphate + 1,4-dihydroxy-2-naphthoate + H(+) = a 2-demethylmenaquinol + CO2 + diphosphate</text>
        <dbReference type="Rhea" id="RHEA:26478"/>
        <dbReference type="Rhea" id="RHEA-COMP:9563"/>
        <dbReference type="Rhea" id="RHEA-COMP:9564"/>
        <dbReference type="ChEBI" id="CHEBI:11173"/>
        <dbReference type="ChEBI" id="CHEBI:15378"/>
        <dbReference type="ChEBI" id="CHEBI:16526"/>
        <dbReference type="ChEBI" id="CHEBI:33019"/>
        <dbReference type="ChEBI" id="CHEBI:55437"/>
        <dbReference type="ChEBI" id="CHEBI:58914"/>
        <dbReference type="EC" id="2.5.1.74"/>
    </reaction>
</comment>
<feature type="transmembrane region" description="Helical" evidence="8">
    <location>
        <begin position="38"/>
        <end position="57"/>
    </location>
</feature>